<evidence type="ECO:0000313" key="1">
    <source>
        <dbReference type="EMBL" id="NYI40747.1"/>
    </source>
</evidence>
<evidence type="ECO:0008006" key="3">
    <source>
        <dbReference type="Google" id="ProtNLM"/>
    </source>
</evidence>
<gene>
    <name evidence="1" type="ORF">BKA03_000866</name>
</gene>
<organism evidence="1 2">
    <name type="scientific">Demequina lutea</name>
    <dbReference type="NCBI Taxonomy" id="431489"/>
    <lineage>
        <taxon>Bacteria</taxon>
        <taxon>Bacillati</taxon>
        <taxon>Actinomycetota</taxon>
        <taxon>Actinomycetes</taxon>
        <taxon>Micrococcales</taxon>
        <taxon>Demequinaceae</taxon>
        <taxon>Demequina</taxon>
    </lineage>
</organism>
<dbReference type="OrthoDB" id="3268468at2"/>
<proteinExistence type="predicted"/>
<comment type="caution">
    <text evidence="1">The sequence shown here is derived from an EMBL/GenBank/DDBJ whole genome shotgun (WGS) entry which is preliminary data.</text>
</comment>
<name>A0A7Y9Z8G0_9MICO</name>
<evidence type="ECO:0000313" key="2">
    <source>
        <dbReference type="Proteomes" id="UP000547973"/>
    </source>
</evidence>
<reference evidence="1 2" key="1">
    <citation type="submission" date="2020-07" db="EMBL/GenBank/DDBJ databases">
        <title>Sequencing the genomes of 1000 actinobacteria strains.</title>
        <authorList>
            <person name="Klenk H.-P."/>
        </authorList>
    </citation>
    <scope>NUCLEOTIDE SEQUENCE [LARGE SCALE GENOMIC DNA]</scope>
    <source>
        <strain evidence="1 2">DSM 19970</strain>
    </source>
</reference>
<sequence>MEIRIGVQNVTREIVVETDKSSDDISALVTKALSGGVLDLMDVQGRRVVVPSSALAYVQIGEEVKRRVGFGD</sequence>
<dbReference type="Proteomes" id="UP000547973">
    <property type="component" value="Unassembled WGS sequence"/>
</dbReference>
<dbReference type="InterPro" id="IPR021456">
    <property type="entry name" value="DUF3107"/>
</dbReference>
<protein>
    <recommendedName>
        <fullName evidence="3">ATP-binding protein</fullName>
    </recommendedName>
</protein>
<dbReference type="AlphaFoldDB" id="A0A7Y9Z8G0"/>
<dbReference type="EMBL" id="JACBZO010000001">
    <property type="protein sequence ID" value="NYI40747.1"/>
    <property type="molecule type" value="Genomic_DNA"/>
</dbReference>
<dbReference type="Pfam" id="PF11305">
    <property type="entry name" value="DUF3107"/>
    <property type="match status" value="1"/>
</dbReference>
<keyword evidence="2" id="KW-1185">Reference proteome</keyword>
<accession>A0A7Y9Z8G0</accession>
<dbReference type="RefSeq" id="WP_062074490.1">
    <property type="nucleotide sequence ID" value="NZ_BBRC01000003.1"/>
</dbReference>